<comment type="cofactor">
    <cofactor evidence="1">
        <name>FMN</name>
        <dbReference type="ChEBI" id="CHEBI:58210"/>
    </cofactor>
</comment>
<name>A0A2H0VIZ2_9BACT</name>
<evidence type="ECO:0000256" key="11">
    <source>
        <dbReference type="ARBA" id="ARBA00023002"/>
    </source>
</evidence>
<comment type="similarity">
    <text evidence="5">Belongs to the dihydroorotate dehydrogenase family. Type 2 subfamily.</text>
</comment>
<dbReference type="InterPro" id="IPR050074">
    <property type="entry name" value="DHO_dehydrogenase"/>
</dbReference>
<dbReference type="AlphaFoldDB" id="A0A2H0VIZ2"/>
<evidence type="ECO:0000256" key="7">
    <source>
        <dbReference type="ARBA" id="ARBA00018366"/>
    </source>
</evidence>
<dbReference type="Gene3D" id="3.20.20.70">
    <property type="entry name" value="Aldolase class I"/>
    <property type="match status" value="1"/>
</dbReference>
<comment type="catalytic activity">
    <reaction evidence="13">
        <text>(S)-dihydroorotate + a quinone = orotate + a quinol</text>
        <dbReference type="Rhea" id="RHEA:30187"/>
        <dbReference type="ChEBI" id="CHEBI:24646"/>
        <dbReference type="ChEBI" id="CHEBI:30839"/>
        <dbReference type="ChEBI" id="CHEBI:30864"/>
        <dbReference type="ChEBI" id="CHEBI:132124"/>
        <dbReference type="EC" id="1.3.5.2"/>
    </reaction>
</comment>
<gene>
    <name evidence="16" type="ORF">COT87_01385</name>
</gene>
<evidence type="ECO:0000256" key="12">
    <source>
        <dbReference type="ARBA" id="ARBA00023136"/>
    </source>
</evidence>
<keyword evidence="9" id="KW-0288">FMN</keyword>
<dbReference type="InterPro" id="IPR005720">
    <property type="entry name" value="Dihydroorotate_DH_cat"/>
</dbReference>
<sequence>MFATSFFNYSYKHILKPVLFLLDPELVHDGFTYIGEKIENMENFVSGLFCYENPNLTKKLLGVTFDNPVGLSAGFDYDGHMAKLMKHIGFGFNTVGSVTAMPYEGNPKPRLARLPLSQSLLVNKGFKSGGAKEVLKRLDNKDLKGHTIGISIGSSNLPQIDSLKKAIDDYVYTFKLFASRKYVKYFELNISCPNIRLKGAFSNISNFSKLCLAIKKLKLKQPIFVKMVNEISLADSDALVSIALKYGIKGFIFANLVKDRSNPAFNKQEIETLSHLPGNFSGKPTFANSLKLIRHTRKKFGQDVVIVGTGGVFNAADAQAKFNAGADLIQLITGMIFEGPQLIGQINQTLSRGQSNTL</sequence>
<dbReference type="EC" id="1.3.5.2" evidence="6 14"/>
<dbReference type="EMBL" id="PFAF01000027">
    <property type="protein sequence ID" value="PIR99075.1"/>
    <property type="molecule type" value="Genomic_DNA"/>
</dbReference>
<keyword evidence="10" id="KW-0665">Pyrimidine biosynthesis</keyword>
<dbReference type="NCBIfam" id="NF003652">
    <property type="entry name" value="PRK05286.2-5"/>
    <property type="match status" value="1"/>
</dbReference>
<evidence type="ECO:0000313" key="17">
    <source>
        <dbReference type="Proteomes" id="UP000230796"/>
    </source>
</evidence>
<dbReference type="NCBIfam" id="TIGR01036">
    <property type="entry name" value="pyrD_sub2"/>
    <property type="match status" value="1"/>
</dbReference>
<dbReference type="InterPro" id="IPR005719">
    <property type="entry name" value="Dihydroorotate_DH_2"/>
</dbReference>
<dbReference type="GO" id="GO:0005886">
    <property type="term" value="C:plasma membrane"/>
    <property type="evidence" value="ECO:0007669"/>
    <property type="project" value="TreeGrafter"/>
</dbReference>
<keyword evidence="11" id="KW-0560">Oxidoreductase</keyword>
<evidence type="ECO:0000256" key="2">
    <source>
        <dbReference type="ARBA" id="ARBA00003125"/>
    </source>
</evidence>
<dbReference type="InterPro" id="IPR013785">
    <property type="entry name" value="Aldolase_TIM"/>
</dbReference>
<dbReference type="Proteomes" id="UP000230796">
    <property type="component" value="Unassembled WGS sequence"/>
</dbReference>
<evidence type="ECO:0000256" key="4">
    <source>
        <dbReference type="ARBA" id="ARBA00005161"/>
    </source>
</evidence>
<reference evidence="17" key="1">
    <citation type="submission" date="2017-09" db="EMBL/GenBank/DDBJ databases">
        <title>Depth-based differentiation of microbial function through sediment-hosted aquifers and enrichment of novel symbionts in the deep terrestrial subsurface.</title>
        <authorList>
            <person name="Probst A.J."/>
            <person name="Ladd B."/>
            <person name="Jarett J.K."/>
            <person name="Geller-Mcgrath D.E."/>
            <person name="Sieber C.M.K."/>
            <person name="Emerson J.B."/>
            <person name="Anantharaman K."/>
            <person name="Thomas B.C."/>
            <person name="Malmstrom R."/>
            <person name="Stieglmeier M."/>
            <person name="Klingl A."/>
            <person name="Woyke T."/>
            <person name="Ryan C.M."/>
            <person name="Banfield J.F."/>
        </authorList>
    </citation>
    <scope>NUCLEOTIDE SEQUENCE [LARGE SCALE GENOMIC DNA]</scope>
</reference>
<dbReference type="PANTHER" id="PTHR48109:SF4">
    <property type="entry name" value="DIHYDROOROTATE DEHYDROGENASE (QUINONE), MITOCHONDRIAL"/>
    <property type="match status" value="1"/>
</dbReference>
<evidence type="ECO:0000256" key="10">
    <source>
        <dbReference type="ARBA" id="ARBA00022975"/>
    </source>
</evidence>
<dbReference type="PROSITE" id="PS00912">
    <property type="entry name" value="DHODEHASE_2"/>
    <property type="match status" value="1"/>
</dbReference>
<evidence type="ECO:0000256" key="3">
    <source>
        <dbReference type="ARBA" id="ARBA00004370"/>
    </source>
</evidence>
<evidence type="ECO:0000256" key="1">
    <source>
        <dbReference type="ARBA" id="ARBA00001917"/>
    </source>
</evidence>
<dbReference type="GO" id="GO:0106430">
    <property type="term" value="F:dihydroorotate dehydrogenase (quinone) activity"/>
    <property type="evidence" value="ECO:0007669"/>
    <property type="project" value="UniProtKB-EC"/>
</dbReference>
<comment type="function">
    <text evidence="2">Catalyzes the conversion of dihydroorotate to orotate with quinone as electron acceptor.</text>
</comment>
<evidence type="ECO:0000256" key="13">
    <source>
        <dbReference type="ARBA" id="ARBA00048639"/>
    </source>
</evidence>
<evidence type="ECO:0000256" key="6">
    <source>
        <dbReference type="ARBA" id="ARBA00012791"/>
    </source>
</evidence>
<protein>
    <recommendedName>
        <fullName evidence="7 14">Dihydroorotate dehydrogenase (quinone)</fullName>
        <ecNumber evidence="6 14">1.3.5.2</ecNumber>
    </recommendedName>
</protein>
<proteinExistence type="inferred from homology"/>
<evidence type="ECO:0000259" key="15">
    <source>
        <dbReference type="Pfam" id="PF01180"/>
    </source>
</evidence>
<dbReference type="GO" id="GO:0044205">
    <property type="term" value="P:'de novo' UMP biosynthetic process"/>
    <property type="evidence" value="ECO:0007669"/>
    <property type="project" value="UniProtKB-UniPathway"/>
</dbReference>
<dbReference type="SUPFAM" id="SSF51395">
    <property type="entry name" value="FMN-linked oxidoreductases"/>
    <property type="match status" value="1"/>
</dbReference>
<comment type="subcellular location">
    <subcellularLocation>
        <location evidence="3">Membrane</location>
    </subcellularLocation>
</comment>
<dbReference type="InterPro" id="IPR001295">
    <property type="entry name" value="Dihydroorotate_DH_CS"/>
</dbReference>
<accession>A0A2H0VIZ2</accession>
<organism evidence="16 17">
    <name type="scientific">Candidatus Collierbacteria bacterium CG10_big_fil_rev_8_21_14_0_10_44_9</name>
    <dbReference type="NCBI Taxonomy" id="1974535"/>
    <lineage>
        <taxon>Bacteria</taxon>
        <taxon>Candidatus Collieribacteriota</taxon>
    </lineage>
</organism>
<dbReference type="Pfam" id="PF01180">
    <property type="entry name" value="DHO_dh"/>
    <property type="match status" value="1"/>
</dbReference>
<evidence type="ECO:0000256" key="9">
    <source>
        <dbReference type="ARBA" id="ARBA00022643"/>
    </source>
</evidence>
<dbReference type="PANTHER" id="PTHR48109">
    <property type="entry name" value="DIHYDROOROTATE DEHYDROGENASE (QUINONE), MITOCHONDRIAL-RELATED"/>
    <property type="match status" value="1"/>
</dbReference>
<keyword evidence="12" id="KW-0472">Membrane</keyword>
<comment type="pathway">
    <text evidence="4">Pyrimidine metabolism; UMP biosynthesis via de novo pathway; orotate from (S)-dihydroorotate (quinone route): step 1/1.</text>
</comment>
<dbReference type="CDD" id="cd04738">
    <property type="entry name" value="DHOD_2_like"/>
    <property type="match status" value="1"/>
</dbReference>
<evidence type="ECO:0000256" key="8">
    <source>
        <dbReference type="ARBA" id="ARBA00022630"/>
    </source>
</evidence>
<dbReference type="GO" id="GO:0005737">
    <property type="term" value="C:cytoplasm"/>
    <property type="evidence" value="ECO:0007669"/>
    <property type="project" value="InterPro"/>
</dbReference>
<dbReference type="GO" id="GO:0006207">
    <property type="term" value="P:'de novo' pyrimidine nucleobase biosynthetic process"/>
    <property type="evidence" value="ECO:0007669"/>
    <property type="project" value="UniProtKB-UniRule"/>
</dbReference>
<comment type="caution">
    <text evidence="16">The sequence shown here is derived from an EMBL/GenBank/DDBJ whole genome shotgun (WGS) entry which is preliminary data.</text>
</comment>
<dbReference type="UniPathway" id="UPA00070">
    <property type="reaction ID" value="UER00946"/>
</dbReference>
<feature type="domain" description="Dihydroorotate dehydrogenase catalytic" evidence="15">
    <location>
        <begin position="56"/>
        <end position="351"/>
    </location>
</feature>
<keyword evidence="8" id="KW-0285">Flavoprotein</keyword>
<evidence type="ECO:0000313" key="16">
    <source>
        <dbReference type="EMBL" id="PIR99075.1"/>
    </source>
</evidence>
<evidence type="ECO:0000256" key="5">
    <source>
        <dbReference type="ARBA" id="ARBA00005359"/>
    </source>
</evidence>
<evidence type="ECO:0000256" key="14">
    <source>
        <dbReference type="NCBIfam" id="TIGR01036"/>
    </source>
</evidence>